<keyword evidence="3" id="KW-1185">Reference proteome</keyword>
<evidence type="ECO:0000313" key="2">
    <source>
        <dbReference type="EMBL" id="APU70051.1"/>
    </source>
</evidence>
<keyword evidence="1" id="KW-0732">Signal</keyword>
<dbReference type="KEGG" id="gfl:GRFL_3327"/>
<reference evidence="2 3" key="1">
    <citation type="submission" date="2016-07" db="EMBL/GenBank/DDBJ databases">
        <title>Multi-omics approach to identify versatile polysaccharide utilization systems of a marine flavobacterium Gramella flava.</title>
        <authorList>
            <person name="Tang K."/>
        </authorList>
    </citation>
    <scope>NUCLEOTIDE SEQUENCE [LARGE SCALE GENOMIC DNA]</scope>
    <source>
        <strain evidence="2 3">JLT2011</strain>
    </source>
</reference>
<accession>A0A1L7I8W4</accession>
<dbReference type="SUPFAM" id="SSF89392">
    <property type="entry name" value="Prokaryotic lipoproteins and lipoprotein localization factors"/>
    <property type="match status" value="1"/>
</dbReference>
<dbReference type="STRING" id="1229726.GRFL_3327"/>
<dbReference type="AlphaFoldDB" id="A0A1L7I8W4"/>
<sequence>MRIVKILFLFIGLQAFCQQTNLTSLQGQAFQSRVIKKAEGINSFKANFTLFKHIEMMEDVPESKGMVYYQSPNLLKWEYSSPEDYQVLYRDSKLYVSENGDTREVDLASNRMFEKVGEMIAGSVNGKILKANKDFDISYFKEKNSMKARVIPKDQRIAGMFSEIWMNFNKENLIESVRLIDPSGDYTEIKLQNIVINQDIPKKVFKN</sequence>
<dbReference type="Pfam" id="PF03548">
    <property type="entry name" value="LolA"/>
    <property type="match status" value="1"/>
</dbReference>
<evidence type="ECO:0000256" key="1">
    <source>
        <dbReference type="ARBA" id="ARBA00022729"/>
    </source>
</evidence>
<dbReference type="InterPro" id="IPR004564">
    <property type="entry name" value="OM_lipoprot_carrier_LolA-like"/>
</dbReference>
<dbReference type="InterPro" id="IPR029046">
    <property type="entry name" value="LolA/LolB/LppX"/>
</dbReference>
<evidence type="ECO:0000313" key="3">
    <source>
        <dbReference type="Proteomes" id="UP000186230"/>
    </source>
</evidence>
<dbReference type="RefSeq" id="WP_083645626.1">
    <property type="nucleotide sequence ID" value="NZ_AMRU01000004.1"/>
</dbReference>
<dbReference type="OrthoDB" id="1027451at2"/>
<keyword evidence="2" id="KW-0449">Lipoprotein</keyword>
<gene>
    <name evidence="2" type="ORF">GRFL_3327</name>
</gene>
<organism evidence="2 3">
    <name type="scientific">Christiangramia flava JLT2011</name>
    <dbReference type="NCBI Taxonomy" id="1229726"/>
    <lineage>
        <taxon>Bacteria</taxon>
        <taxon>Pseudomonadati</taxon>
        <taxon>Bacteroidota</taxon>
        <taxon>Flavobacteriia</taxon>
        <taxon>Flavobacteriales</taxon>
        <taxon>Flavobacteriaceae</taxon>
        <taxon>Christiangramia</taxon>
    </lineage>
</organism>
<dbReference type="PANTHER" id="PTHR35869">
    <property type="entry name" value="OUTER-MEMBRANE LIPOPROTEIN CARRIER PROTEIN"/>
    <property type="match status" value="1"/>
</dbReference>
<dbReference type="CDD" id="cd16325">
    <property type="entry name" value="LolA"/>
    <property type="match status" value="1"/>
</dbReference>
<dbReference type="Gene3D" id="2.50.20.10">
    <property type="entry name" value="Lipoprotein localisation LolA/LolB/LppX"/>
    <property type="match status" value="1"/>
</dbReference>
<dbReference type="EMBL" id="CP016359">
    <property type="protein sequence ID" value="APU70051.1"/>
    <property type="molecule type" value="Genomic_DNA"/>
</dbReference>
<proteinExistence type="predicted"/>
<dbReference type="PANTHER" id="PTHR35869:SF1">
    <property type="entry name" value="OUTER-MEMBRANE LIPOPROTEIN CARRIER PROTEIN"/>
    <property type="match status" value="1"/>
</dbReference>
<protein>
    <submittedName>
        <fullName evidence="2">Outer membrane lipoprotein carrier protein LolA</fullName>
    </submittedName>
</protein>
<name>A0A1L7I8W4_9FLAO</name>
<dbReference type="Proteomes" id="UP000186230">
    <property type="component" value="Chromosome"/>
</dbReference>